<feature type="non-terminal residue" evidence="4">
    <location>
        <position position="150"/>
    </location>
</feature>
<dbReference type="Gene3D" id="3.30.70.1730">
    <property type="match status" value="1"/>
</dbReference>
<dbReference type="InterPro" id="IPR043141">
    <property type="entry name" value="Ribosomal_uL10-like_sf"/>
</dbReference>
<comment type="caution">
    <text evidence="4">The sequence shown here is derived from an EMBL/GenBank/DDBJ whole genome shotgun (WGS) entry which is preliminary data.</text>
</comment>
<dbReference type="InterPro" id="IPR001790">
    <property type="entry name" value="Ribosomal_uL10"/>
</dbReference>
<comment type="similarity">
    <text evidence="1 3">Belongs to the universal ribosomal protein uL10 family.</text>
</comment>
<proteinExistence type="inferred from homology"/>
<organism evidence="4 5">
    <name type="scientific">Rhizophlyctis rosea</name>
    <dbReference type="NCBI Taxonomy" id="64517"/>
    <lineage>
        <taxon>Eukaryota</taxon>
        <taxon>Fungi</taxon>
        <taxon>Fungi incertae sedis</taxon>
        <taxon>Chytridiomycota</taxon>
        <taxon>Chytridiomycota incertae sedis</taxon>
        <taxon>Chytridiomycetes</taxon>
        <taxon>Rhizophlyctidales</taxon>
        <taxon>Rhizophlyctidaceae</taxon>
        <taxon>Rhizophlyctis</taxon>
    </lineage>
</organism>
<dbReference type="GO" id="GO:0005730">
    <property type="term" value="C:nucleolus"/>
    <property type="evidence" value="ECO:0007669"/>
    <property type="project" value="UniProtKB-SubCell"/>
</dbReference>
<dbReference type="AlphaFoldDB" id="A0AAD5X192"/>
<dbReference type="GO" id="GO:0000956">
    <property type="term" value="P:nuclear-transcribed mRNA catabolic process"/>
    <property type="evidence" value="ECO:0007669"/>
    <property type="project" value="TreeGrafter"/>
</dbReference>
<dbReference type="GO" id="GO:0006364">
    <property type="term" value="P:rRNA processing"/>
    <property type="evidence" value="ECO:0007669"/>
    <property type="project" value="TreeGrafter"/>
</dbReference>
<dbReference type="PANTHER" id="PTHR45841:SF1">
    <property type="entry name" value="MRNA TURNOVER PROTEIN 4 HOMOLOG"/>
    <property type="match status" value="1"/>
</dbReference>
<dbReference type="FunFam" id="3.30.70.1730:FF:000005">
    <property type="entry name" value="Ribosome assembly factor mrt4"/>
    <property type="match status" value="1"/>
</dbReference>
<dbReference type="PANTHER" id="PTHR45841">
    <property type="entry name" value="MRNA TURNOVER PROTEIN 4 MRTO4"/>
    <property type="match status" value="1"/>
</dbReference>
<comment type="function">
    <text evidence="3">Component of the ribosome assembly machinery. Nuclear paralog of the ribosomal protein P0, it binds pre-60S subunits at an early stage of assembly in the nucleolus, and is replaced by P0 in cytoplasmic pre-60S subunits and mature 80S ribosomes.</text>
</comment>
<keyword evidence="3" id="KW-0963">Cytoplasm</keyword>
<dbReference type="Proteomes" id="UP001212841">
    <property type="component" value="Unassembled WGS sequence"/>
</dbReference>
<evidence type="ECO:0000313" key="5">
    <source>
        <dbReference type="Proteomes" id="UP001212841"/>
    </source>
</evidence>
<protein>
    <recommendedName>
        <fullName evidence="3">Ribosome assembly factor mrt4</fullName>
    </recommendedName>
</protein>
<keyword evidence="3" id="KW-0539">Nucleus</keyword>
<dbReference type="GO" id="GO:0005737">
    <property type="term" value="C:cytoplasm"/>
    <property type="evidence" value="ECO:0007669"/>
    <property type="project" value="UniProtKB-SubCell"/>
</dbReference>
<sequence>MPKSKRSKIVSLTKTDKKGREGKDALFTAIREAVDTYSHIYTFSVENMRNTFLKDVRNDWKDSRFFFGRNRVMSKSLGESPEEEYRENLHHLSKSLTGNVGLLFTNHPLSYVQNYFSTFHQADFARAGCKATATVTIPAGPLKRGGEALE</sequence>
<comment type="subcellular location">
    <subcellularLocation>
        <location evidence="3">Cytoplasm</location>
    </subcellularLocation>
    <subcellularLocation>
        <location evidence="3">Nucleus</location>
        <location evidence="3">Nucleolus</location>
    </subcellularLocation>
</comment>
<gene>
    <name evidence="4" type="primary">MRT4</name>
    <name evidence="4" type="ORF">HK097_001579</name>
</gene>
<dbReference type="InterPro" id="IPR033867">
    <property type="entry name" value="Mrt4"/>
</dbReference>
<evidence type="ECO:0000256" key="3">
    <source>
        <dbReference type="RuleBase" id="RU364039"/>
    </source>
</evidence>
<name>A0AAD5X192_9FUNG</name>
<keyword evidence="3" id="KW-0690">Ribosome biogenesis</keyword>
<reference evidence="4" key="1">
    <citation type="submission" date="2020-05" db="EMBL/GenBank/DDBJ databases">
        <title>Phylogenomic resolution of chytrid fungi.</title>
        <authorList>
            <person name="Stajich J.E."/>
            <person name="Amses K."/>
            <person name="Simmons R."/>
            <person name="Seto K."/>
            <person name="Myers J."/>
            <person name="Bonds A."/>
            <person name="Quandt C.A."/>
            <person name="Barry K."/>
            <person name="Liu P."/>
            <person name="Grigoriev I."/>
            <person name="Longcore J.E."/>
            <person name="James T.Y."/>
        </authorList>
    </citation>
    <scope>NUCLEOTIDE SEQUENCE</scope>
    <source>
        <strain evidence="4">JEL0318</strain>
    </source>
</reference>
<evidence type="ECO:0000256" key="2">
    <source>
        <dbReference type="ARBA" id="ARBA00011117"/>
    </source>
</evidence>
<dbReference type="EMBL" id="JADGJD010001312">
    <property type="protein sequence ID" value="KAJ3044151.1"/>
    <property type="molecule type" value="Genomic_DNA"/>
</dbReference>
<evidence type="ECO:0000313" key="4">
    <source>
        <dbReference type="EMBL" id="KAJ3044151.1"/>
    </source>
</evidence>
<dbReference type="InterPro" id="IPR051742">
    <property type="entry name" value="Ribosome_Assembly_uL10"/>
</dbReference>
<dbReference type="CDD" id="cd05796">
    <property type="entry name" value="Ribosomal_P0_like"/>
    <property type="match status" value="1"/>
</dbReference>
<dbReference type="Pfam" id="PF00466">
    <property type="entry name" value="Ribosomal_L10"/>
    <property type="match status" value="1"/>
</dbReference>
<keyword evidence="5" id="KW-1185">Reference proteome</keyword>
<dbReference type="GO" id="GO:0030687">
    <property type="term" value="C:preribosome, large subunit precursor"/>
    <property type="evidence" value="ECO:0007669"/>
    <property type="project" value="TreeGrafter"/>
</dbReference>
<dbReference type="GO" id="GO:0000027">
    <property type="term" value="P:ribosomal large subunit assembly"/>
    <property type="evidence" value="ECO:0007669"/>
    <property type="project" value="InterPro"/>
</dbReference>
<dbReference type="SUPFAM" id="SSF160369">
    <property type="entry name" value="Ribosomal protein L10-like"/>
    <property type="match status" value="1"/>
</dbReference>
<dbReference type="GO" id="GO:0003723">
    <property type="term" value="F:RNA binding"/>
    <property type="evidence" value="ECO:0007669"/>
    <property type="project" value="TreeGrafter"/>
</dbReference>
<accession>A0AAD5X192</accession>
<comment type="subunit">
    <text evidence="2 3">Associates with the pre-60S ribosomal particle.</text>
</comment>
<evidence type="ECO:0000256" key="1">
    <source>
        <dbReference type="ARBA" id="ARBA00008889"/>
    </source>
</evidence>